<sequence>MEIYEQLILSLRQVNRAVDLHSKQLNKKFGLTGPQLLVIKKIVELKGPMAKMVAKAVNLSPATVTTIIDRLEVNKLVQRKRSDYDKRRVELFVTDKGASLLLQVPQLWPTNFITQFQALGSWEQNQLLSSVQRIVDMMESEFDTGPSV</sequence>
<dbReference type="SMART" id="SM00347">
    <property type="entry name" value="HTH_MARR"/>
    <property type="match status" value="1"/>
</dbReference>
<dbReference type="Proteomes" id="UP000000547">
    <property type="component" value="Chromosome"/>
</dbReference>
<dbReference type="RefSeq" id="WP_011044751.1">
    <property type="nucleotide sequence ID" value="NC_003910.7"/>
</dbReference>
<dbReference type="KEGG" id="cps:CPS_4007"/>
<dbReference type="HOGENOM" id="CLU_083287_27_7_6"/>
<dbReference type="GO" id="GO:0003700">
    <property type="term" value="F:DNA-binding transcription factor activity"/>
    <property type="evidence" value="ECO:0007669"/>
    <property type="project" value="InterPro"/>
</dbReference>
<dbReference type="PROSITE" id="PS50995">
    <property type="entry name" value="HTH_MARR_2"/>
    <property type="match status" value="1"/>
</dbReference>
<dbReference type="PANTHER" id="PTHR33164">
    <property type="entry name" value="TRANSCRIPTIONAL REGULATOR, MARR FAMILY"/>
    <property type="match status" value="1"/>
</dbReference>
<dbReference type="InterPro" id="IPR039422">
    <property type="entry name" value="MarR/SlyA-like"/>
</dbReference>
<gene>
    <name evidence="2" type="ordered locus">CPS_4007</name>
</gene>
<dbReference type="SUPFAM" id="SSF46785">
    <property type="entry name" value="Winged helix' DNA-binding domain"/>
    <property type="match status" value="1"/>
</dbReference>
<dbReference type="InterPro" id="IPR036388">
    <property type="entry name" value="WH-like_DNA-bd_sf"/>
</dbReference>
<dbReference type="PANTHER" id="PTHR33164:SF89">
    <property type="entry name" value="MARR FAMILY REGULATORY PROTEIN"/>
    <property type="match status" value="1"/>
</dbReference>
<accession>Q47X06</accession>
<evidence type="ECO:0000313" key="3">
    <source>
        <dbReference type="Proteomes" id="UP000000547"/>
    </source>
</evidence>
<dbReference type="Gene3D" id="1.10.10.10">
    <property type="entry name" value="Winged helix-like DNA-binding domain superfamily/Winged helix DNA-binding domain"/>
    <property type="match status" value="1"/>
</dbReference>
<dbReference type="AlphaFoldDB" id="Q47X06"/>
<dbReference type="InterPro" id="IPR000835">
    <property type="entry name" value="HTH_MarR-typ"/>
</dbReference>
<protein>
    <submittedName>
        <fullName evidence="2">Transcriptional regulator, MarR family</fullName>
    </submittedName>
</protein>
<dbReference type="EMBL" id="CP000083">
    <property type="protein sequence ID" value="AAZ26717.1"/>
    <property type="molecule type" value="Genomic_DNA"/>
</dbReference>
<reference evidence="2" key="1">
    <citation type="journal article" date="2005" name="Proc. Natl. Acad. Sci. U.S.A.">
        <title>The psychrophilic lifestyle as revealed by the genome sequence of Colwellia psychrerythraea 34H through genomic and proteomic analyses.</title>
        <authorList>
            <person name="Methe B.A."/>
            <person name="Nelson K.E."/>
            <person name="Deming J.W."/>
            <person name="Momen B."/>
            <person name="Melamud E."/>
            <person name="Zhang X."/>
            <person name="Moult J."/>
            <person name="Madupu R."/>
            <person name="Nelson W.C."/>
            <person name="Dodson R.J."/>
            <person name="Brinkac L.M."/>
            <person name="Daugherty S.C."/>
            <person name="Durkin A.S."/>
            <person name="DeBoy R.T."/>
            <person name="Kolonay J.F."/>
            <person name="Sullivan S.A."/>
            <person name="Zhou L."/>
            <person name="Davidsen T.M."/>
            <person name="Wu M."/>
            <person name="Huston A.L."/>
            <person name="Lewis M."/>
            <person name="Weaver B."/>
            <person name="Weidman J.F."/>
            <person name="Khouri H."/>
            <person name="Utterback T.R."/>
            <person name="Feldblyum T.V."/>
            <person name="Fraser C.M."/>
        </authorList>
    </citation>
    <scope>NUCLEOTIDE SEQUENCE [LARGE SCALE GENOMIC DNA]</scope>
    <source>
        <strain evidence="2">34H</strain>
    </source>
</reference>
<evidence type="ECO:0000259" key="1">
    <source>
        <dbReference type="PROSITE" id="PS50995"/>
    </source>
</evidence>
<dbReference type="Pfam" id="PF01047">
    <property type="entry name" value="MarR"/>
    <property type="match status" value="1"/>
</dbReference>
<dbReference type="STRING" id="167879.CPS_4007"/>
<evidence type="ECO:0000313" key="2">
    <source>
        <dbReference type="EMBL" id="AAZ26717.1"/>
    </source>
</evidence>
<proteinExistence type="predicted"/>
<organism evidence="2 3">
    <name type="scientific">Colwellia psychrerythraea (strain 34H / ATCC BAA-681)</name>
    <name type="common">Vibrio psychroerythus</name>
    <dbReference type="NCBI Taxonomy" id="167879"/>
    <lineage>
        <taxon>Bacteria</taxon>
        <taxon>Pseudomonadati</taxon>
        <taxon>Pseudomonadota</taxon>
        <taxon>Gammaproteobacteria</taxon>
        <taxon>Alteromonadales</taxon>
        <taxon>Colwelliaceae</taxon>
        <taxon>Colwellia</taxon>
    </lineage>
</organism>
<dbReference type="GO" id="GO:0006950">
    <property type="term" value="P:response to stress"/>
    <property type="evidence" value="ECO:0007669"/>
    <property type="project" value="TreeGrafter"/>
</dbReference>
<dbReference type="InterPro" id="IPR036390">
    <property type="entry name" value="WH_DNA-bd_sf"/>
</dbReference>
<name>Q47X06_COLP3</name>
<feature type="domain" description="HTH marR-type" evidence="1">
    <location>
        <begin position="4"/>
        <end position="136"/>
    </location>
</feature>